<keyword evidence="4" id="KW-1185">Reference proteome</keyword>
<dbReference type="InterPro" id="IPR036236">
    <property type="entry name" value="Znf_C2H2_sf"/>
</dbReference>
<dbReference type="AlphaFoldDB" id="A0A1Y1VQJ7"/>
<organism evidence="3 4">
    <name type="scientific">Piromyces finnis</name>
    <dbReference type="NCBI Taxonomy" id="1754191"/>
    <lineage>
        <taxon>Eukaryota</taxon>
        <taxon>Fungi</taxon>
        <taxon>Fungi incertae sedis</taxon>
        <taxon>Chytridiomycota</taxon>
        <taxon>Chytridiomycota incertae sedis</taxon>
        <taxon>Neocallimastigomycetes</taxon>
        <taxon>Neocallimastigales</taxon>
        <taxon>Neocallimastigaceae</taxon>
        <taxon>Piromyces</taxon>
    </lineage>
</organism>
<protein>
    <submittedName>
        <fullName evidence="3">Uncharacterized protein</fullName>
    </submittedName>
</protein>
<feature type="coiled-coil region" evidence="1">
    <location>
        <begin position="61"/>
        <end position="88"/>
    </location>
</feature>
<sequence>MENISNSDDENWDDWTDNEEEAICLFCDKKDVPSNIFSHMTQEHNFNFTKLRLRETQTENEIELVRKLHKAEEKLKKMEQAFNDYKDSVKRTFFDKLDTLKKNDNNNIPIIASTSNNNELPPELEPTKNIDSDSDHENIDTEFANNDFYFTSYDNSDIHIQMLQVSCRFHK</sequence>
<evidence type="ECO:0000313" key="3">
    <source>
        <dbReference type="EMBL" id="ORX61131.1"/>
    </source>
</evidence>
<accession>A0A1Y1VQJ7</accession>
<dbReference type="OrthoDB" id="7848332at2759"/>
<evidence type="ECO:0000256" key="2">
    <source>
        <dbReference type="SAM" id="MobiDB-lite"/>
    </source>
</evidence>
<keyword evidence="1" id="KW-0175">Coiled coil</keyword>
<dbReference type="EMBL" id="MCFH01000001">
    <property type="protein sequence ID" value="ORX61131.1"/>
    <property type="molecule type" value="Genomic_DNA"/>
</dbReference>
<reference evidence="3 4" key="2">
    <citation type="submission" date="2016-08" db="EMBL/GenBank/DDBJ databases">
        <title>Pervasive Adenine N6-methylation of Active Genes in Fungi.</title>
        <authorList>
            <consortium name="DOE Joint Genome Institute"/>
            <person name="Mondo S.J."/>
            <person name="Dannebaum R.O."/>
            <person name="Kuo R.C."/>
            <person name="Labutti K."/>
            <person name="Haridas S."/>
            <person name="Kuo A."/>
            <person name="Salamov A."/>
            <person name="Ahrendt S.R."/>
            <person name="Lipzen A."/>
            <person name="Sullivan W."/>
            <person name="Andreopoulos W.B."/>
            <person name="Clum A."/>
            <person name="Lindquist E."/>
            <person name="Daum C."/>
            <person name="Ramamoorthy G.K."/>
            <person name="Gryganskyi A."/>
            <person name="Culley D."/>
            <person name="Magnuson J.K."/>
            <person name="James T.Y."/>
            <person name="O'Malley M.A."/>
            <person name="Stajich J.E."/>
            <person name="Spatafora J.W."/>
            <person name="Visel A."/>
            <person name="Grigoriev I.V."/>
        </authorList>
    </citation>
    <scope>NUCLEOTIDE SEQUENCE [LARGE SCALE GENOMIC DNA]</scope>
    <source>
        <strain evidence="4">finn</strain>
    </source>
</reference>
<dbReference type="SUPFAM" id="SSF57667">
    <property type="entry name" value="beta-beta-alpha zinc fingers"/>
    <property type="match status" value="1"/>
</dbReference>
<feature type="region of interest" description="Disordered" evidence="2">
    <location>
        <begin position="110"/>
        <end position="134"/>
    </location>
</feature>
<reference evidence="3 4" key="1">
    <citation type="submission" date="2016-08" db="EMBL/GenBank/DDBJ databases">
        <title>Genomes of anaerobic fungi encode conserved fungal cellulosomes for biomass hydrolysis.</title>
        <authorList>
            <consortium name="DOE Joint Genome Institute"/>
            <person name="Haitjema C.H."/>
            <person name="Gilmore S.P."/>
            <person name="Henske J.K."/>
            <person name="Solomon K.V."/>
            <person name="De Groot R."/>
            <person name="Kuo A."/>
            <person name="Mondo S.J."/>
            <person name="Salamov A.A."/>
            <person name="Labutti K."/>
            <person name="Zhao Z."/>
            <person name="Chiniquy J."/>
            <person name="Barry K."/>
            <person name="Brewer H.M."/>
            <person name="Purvine S.O."/>
            <person name="Wright A.T."/>
            <person name="Boxma B."/>
            <person name="Van Alen T."/>
            <person name="Hackstein J.H."/>
            <person name="Baker S.E."/>
            <person name="Grigoriev I.V."/>
            <person name="O'Malley M.A."/>
        </authorList>
    </citation>
    <scope>NUCLEOTIDE SEQUENCE [LARGE SCALE GENOMIC DNA]</scope>
    <source>
        <strain evidence="4">finn</strain>
    </source>
</reference>
<evidence type="ECO:0000256" key="1">
    <source>
        <dbReference type="SAM" id="Coils"/>
    </source>
</evidence>
<name>A0A1Y1VQJ7_9FUNG</name>
<comment type="caution">
    <text evidence="3">The sequence shown here is derived from an EMBL/GenBank/DDBJ whole genome shotgun (WGS) entry which is preliminary data.</text>
</comment>
<dbReference type="Proteomes" id="UP000193719">
    <property type="component" value="Unassembled WGS sequence"/>
</dbReference>
<evidence type="ECO:0000313" key="4">
    <source>
        <dbReference type="Proteomes" id="UP000193719"/>
    </source>
</evidence>
<proteinExistence type="predicted"/>
<gene>
    <name evidence="3" type="ORF">BCR36DRAFT_394252</name>
</gene>
<dbReference type="STRING" id="1754191.A0A1Y1VQJ7"/>
<feature type="compositionally biased region" description="Basic and acidic residues" evidence="2">
    <location>
        <begin position="125"/>
        <end position="134"/>
    </location>
</feature>